<organism evidence="13 14">
    <name type="scientific">Engystomops pustulosus</name>
    <name type="common">Tungara frog</name>
    <name type="synonym">Physalaemus pustulosus</name>
    <dbReference type="NCBI Taxonomy" id="76066"/>
    <lineage>
        <taxon>Eukaryota</taxon>
        <taxon>Metazoa</taxon>
        <taxon>Chordata</taxon>
        <taxon>Craniata</taxon>
        <taxon>Vertebrata</taxon>
        <taxon>Euteleostomi</taxon>
        <taxon>Amphibia</taxon>
        <taxon>Batrachia</taxon>
        <taxon>Anura</taxon>
        <taxon>Neobatrachia</taxon>
        <taxon>Hyloidea</taxon>
        <taxon>Leptodactylidae</taxon>
        <taxon>Leiuperinae</taxon>
        <taxon>Engystomops</taxon>
    </lineage>
</organism>
<dbReference type="FunFam" id="1.10.150.50:FF:000051">
    <property type="entry name" value="Lymphocyte cytosolic protein 2"/>
    <property type="match status" value="1"/>
</dbReference>
<dbReference type="GO" id="GO:0002376">
    <property type="term" value="P:immune system process"/>
    <property type="evidence" value="ECO:0007669"/>
    <property type="project" value="UniProtKB-ARBA"/>
</dbReference>
<proteinExistence type="predicted"/>
<keyword evidence="2" id="KW-0963">Cytoplasm</keyword>
<feature type="compositionally biased region" description="Polar residues" evidence="11">
    <location>
        <begin position="200"/>
        <end position="215"/>
    </location>
</feature>
<feature type="region of interest" description="Disordered" evidence="11">
    <location>
        <begin position="79"/>
        <end position="378"/>
    </location>
</feature>
<sequence length="509" mass="56706">MDFRKVPSCTEVRSWSPEDLTDYFRVCNLKDCEKLVRKQAIDGKRFLEMSENDMQKFPKTRVPMLIRIQQQIMKKEEKKGLFPLRSETQRGYATGSHDTSLSGSWDGMDSDSFDDDDYEDPDDQGNEDYEDPDEPAEDEDSGNSDGYELPPSNNDFLPVNPSKTISSNQDYIGRPVSVSSNSSKGPPDPPVRPAVPDFPSRSTFPGVQPPLSQESPKPPRTTKPFAPSVDRTTKPMMQAKPPHLPGKNLPGQPKAVTLPAHIRPLGKPEHLRKPALPSQSAVSKPGYPSQMLDADDIPSPDINDPRRLYPHNSNTFPSTSPKPSIRSIGSGSNTLPTTDISHSASPLQAPGGHPYPPFKPENRYSEGPPNGRPPAPIPVTNLPYNSKCGNDGIHSERWYLGDVSRGEAENALRSINKDGTFLVRNCSKSTLSQPYVLMVLYKNKVYNVRIRYDQNNEVYLLGSGGHETFDSVSEIIDYFRKSPLLLIDGKDRGSRQHCKLTWIADRSFN</sequence>
<evidence type="ECO:0000256" key="1">
    <source>
        <dbReference type="ARBA" id="ARBA00004496"/>
    </source>
</evidence>
<dbReference type="InterPro" id="IPR036860">
    <property type="entry name" value="SH2_dom_sf"/>
</dbReference>
<feature type="domain" description="SH2" evidence="12">
    <location>
        <begin position="398"/>
        <end position="504"/>
    </location>
</feature>
<dbReference type="FunFam" id="3.30.505.10:FF:000016">
    <property type="entry name" value="B-cell linker protein isoform 2"/>
    <property type="match status" value="1"/>
</dbReference>
<comment type="subcellular location">
    <subcellularLocation>
        <location evidence="1">Cytoplasm</location>
    </subcellularLocation>
</comment>
<dbReference type="Proteomes" id="UP000824782">
    <property type="component" value="Unassembled WGS sequence"/>
</dbReference>
<comment type="subunit">
    <text evidence="6">Interacts with SLA. Interacts with CBLB. Interacts with GRB2. Interacts with SHB. Interacts with PRAM1. Interacts (via SH2 domain) with CD6 (via tyrosine phosphorylated C-terminus). Interacts with FYB1 and the phosphorylated form of FYB2. Interacts with 14-3-3 adapter/YWHAZ; this phosphorylation leads to YWHAZ proteolytic degradation. Interacts with VAV1; this interaction plays a role in TCR-mediated cytokine production. Interacts with AGER; this interaction plays an important role in AGER-mediated pro-inflammatory responses and cytokine release.</text>
</comment>
<dbReference type="SMART" id="SM00252">
    <property type="entry name" value="SH2"/>
    <property type="match status" value="1"/>
</dbReference>
<dbReference type="PANTHER" id="PTHR14098:SF1">
    <property type="entry name" value="LYMPHOCYTE CYTOSOLIC PROTEIN 2"/>
    <property type="match status" value="1"/>
</dbReference>
<dbReference type="PRINTS" id="PR00401">
    <property type="entry name" value="SH2DOMAIN"/>
</dbReference>
<evidence type="ECO:0000313" key="14">
    <source>
        <dbReference type="Proteomes" id="UP000824782"/>
    </source>
</evidence>
<evidence type="ECO:0000256" key="11">
    <source>
        <dbReference type="SAM" id="MobiDB-lite"/>
    </source>
</evidence>
<dbReference type="EMBL" id="WNYA01000004">
    <property type="protein sequence ID" value="KAG8579071.1"/>
    <property type="molecule type" value="Genomic_DNA"/>
</dbReference>
<dbReference type="Gene3D" id="1.10.150.50">
    <property type="entry name" value="Transcription Factor, Ets-1"/>
    <property type="match status" value="1"/>
</dbReference>
<evidence type="ECO:0000256" key="9">
    <source>
        <dbReference type="ARBA" id="ARBA00079396"/>
    </source>
</evidence>
<keyword evidence="14" id="KW-1185">Reference proteome</keyword>
<dbReference type="PROSITE" id="PS50001">
    <property type="entry name" value="SH2"/>
    <property type="match status" value="1"/>
</dbReference>
<name>A0AAV7C295_ENGPU</name>
<dbReference type="InterPro" id="IPR013761">
    <property type="entry name" value="SAM/pointed_sf"/>
</dbReference>
<dbReference type="SUPFAM" id="SSF55550">
    <property type="entry name" value="SH2 domain"/>
    <property type="match status" value="1"/>
</dbReference>
<evidence type="ECO:0000256" key="2">
    <source>
        <dbReference type="ARBA" id="ARBA00022490"/>
    </source>
</evidence>
<dbReference type="GO" id="GO:0035556">
    <property type="term" value="P:intracellular signal transduction"/>
    <property type="evidence" value="ECO:0007669"/>
    <property type="project" value="TreeGrafter"/>
</dbReference>
<dbReference type="Pfam" id="PF00017">
    <property type="entry name" value="SH2"/>
    <property type="match status" value="1"/>
</dbReference>
<keyword evidence="3" id="KW-0597">Phosphoprotein</keyword>
<dbReference type="InterPro" id="IPR000980">
    <property type="entry name" value="SH2"/>
</dbReference>
<keyword evidence="4 10" id="KW-0727">SH2 domain</keyword>
<feature type="compositionally biased region" description="Polar residues" evidence="11">
    <location>
        <begin position="311"/>
        <end position="346"/>
    </location>
</feature>
<comment type="function">
    <text evidence="5">Adapter protein primarily involved in signaling pathways within T-cells, as well as other immune cells such as platelets, mast cells, and natural killer (NK) cells. Plays a crucial role for transducing signal from the T-cell receptor (TCR) after antigen recognition leading to T-cell activation. Mechanistically, once phosphorylated by the kinase ZAP70, mediates interactions with the guanine-nucleotide exchange factor VAV1, the adapter protein NCK and the kinase ITK. In turn, stimulates the activation of PKC-theta/PRKCQ and NF-kappa-B transcriptional activity in response to CD3 and CD28 costimulation. Also plays an essential role in AGER-induced signaling pathways including p38 MAPK and ERK1/2 activation leading to cytokine release and pro-inflammatory responses.</text>
</comment>
<feature type="compositionally biased region" description="Polar residues" evidence="11">
    <location>
        <begin position="151"/>
        <end position="170"/>
    </location>
</feature>
<dbReference type="GO" id="GO:0005829">
    <property type="term" value="C:cytosol"/>
    <property type="evidence" value="ECO:0007669"/>
    <property type="project" value="UniProtKB-ARBA"/>
</dbReference>
<dbReference type="InterPro" id="IPR001660">
    <property type="entry name" value="SAM"/>
</dbReference>
<evidence type="ECO:0000256" key="7">
    <source>
        <dbReference type="ARBA" id="ARBA00073181"/>
    </source>
</evidence>
<protein>
    <recommendedName>
        <fullName evidence="7">Lymphocyte cytosolic protein 2</fullName>
    </recommendedName>
    <alternativeName>
        <fullName evidence="8">SH2 domain-containing leukocyte protein of 76 kDa</fullName>
    </alternativeName>
    <alternativeName>
        <fullName evidence="9">SLP-76 tyrosine phosphoprotein</fullName>
    </alternativeName>
</protein>
<dbReference type="AlphaFoldDB" id="A0AAV7C295"/>
<accession>A0AAV7C295</accession>
<evidence type="ECO:0000256" key="6">
    <source>
        <dbReference type="ARBA" id="ARBA00064703"/>
    </source>
</evidence>
<evidence type="ECO:0000259" key="12">
    <source>
        <dbReference type="PROSITE" id="PS50001"/>
    </source>
</evidence>
<evidence type="ECO:0000256" key="3">
    <source>
        <dbReference type="ARBA" id="ARBA00022553"/>
    </source>
</evidence>
<dbReference type="SUPFAM" id="SSF47769">
    <property type="entry name" value="SAM/Pointed domain"/>
    <property type="match status" value="1"/>
</dbReference>
<dbReference type="Pfam" id="PF07647">
    <property type="entry name" value="SAM_2"/>
    <property type="match status" value="1"/>
</dbReference>
<dbReference type="GO" id="GO:0007169">
    <property type="term" value="P:cell surface receptor protein tyrosine kinase signaling pathway"/>
    <property type="evidence" value="ECO:0007669"/>
    <property type="project" value="TreeGrafter"/>
</dbReference>
<dbReference type="Gene3D" id="3.30.505.10">
    <property type="entry name" value="SH2 domain"/>
    <property type="match status" value="1"/>
</dbReference>
<reference evidence="13" key="1">
    <citation type="thesis" date="2020" institute="ProQuest LLC" country="789 East Eisenhower Parkway, Ann Arbor, MI, USA">
        <title>Comparative Genomics and Chromosome Evolution.</title>
        <authorList>
            <person name="Mudd A.B."/>
        </authorList>
    </citation>
    <scope>NUCLEOTIDE SEQUENCE</scope>
    <source>
        <strain evidence="13">237g6f4</strain>
        <tissue evidence="13">Blood</tissue>
    </source>
</reference>
<feature type="compositionally biased region" description="Acidic residues" evidence="11">
    <location>
        <begin position="108"/>
        <end position="142"/>
    </location>
</feature>
<evidence type="ECO:0000256" key="5">
    <source>
        <dbReference type="ARBA" id="ARBA00055328"/>
    </source>
</evidence>
<evidence type="ECO:0000313" key="13">
    <source>
        <dbReference type="EMBL" id="KAG8579071.1"/>
    </source>
</evidence>
<dbReference type="PANTHER" id="PTHR14098">
    <property type="entry name" value="SH2 DOMAIN CONTAINING PROTEIN"/>
    <property type="match status" value="1"/>
</dbReference>
<comment type="caution">
    <text evidence="13">The sequence shown here is derived from an EMBL/GenBank/DDBJ whole genome shotgun (WGS) entry which is preliminary data.</text>
</comment>
<evidence type="ECO:0000256" key="10">
    <source>
        <dbReference type="PROSITE-ProRule" id="PRU00191"/>
    </source>
</evidence>
<gene>
    <name evidence="13" type="ORF">GDO81_010706</name>
</gene>
<evidence type="ECO:0000256" key="8">
    <source>
        <dbReference type="ARBA" id="ARBA00076939"/>
    </source>
</evidence>
<evidence type="ECO:0000256" key="4">
    <source>
        <dbReference type="ARBA" id="ARBA00022999"/>
    </source>
</evidence>
<dbReference type="InterPro" id="IPR051751">
    <property type="entry name" value="Immunoreceptor_sig_adapters"/>
</dbReference>